<evidence type="ECO:0000256" key="4">
    <source>
        <dbReference type="SAM" id="MobiDB-lite"/>
    </source>
</evidence>
<feature type="region of interest" description="Disordered" evidence="4">
    <location>
        <begin position="199"/>
        <end position="232"/>
    </location>
</feature>
<feature type="compositionally biased region" description="Low complexity" evidence="4">
    <location>
        <begin position="199"/>
        <end position="211"/>
    </location>
</feature>
<dbReference type="Pfam" id="PF16218">
    <property type="entry name" value="Peptidase_C101"/>
    <property type="match status" value="1"/>
</dbReference>
<protein>
    <submittedName>
        <fullName evidence="6">Microtubule-associated protein futsch-like isoform X1</fullName>
    </submittedName>
</protein>
<feature type="region of interest" description="Disordered" evidence="4">
    <location>
        <begin position="466"/>
        <end position="636"/>
    </location>
</feature>
<feature type="domain" description="Essential protein Yae1 N-terminal" evidence="5">
    <location>
        <begin position="2"/>
        <end position="40"/>
    </location>
</feature>
<name>A0A8J4TP84_CLAMG</name>
<feature type="non-terminal residue" evidence="6">
    <location>
        <position position="1"/>
    </location>
</feature>
<dbReference type="PANTHER" id="PTHR33662:SF3">
    <property type="entry name" value="FIBROUS SHEATH CABYR-BINDING PROTEIN-LIKE-RELATED"/>
    <property type="match status" value="1"/>
</dbReference>
<dbReference type="GO" id="GO:0004843">
    <property type="term" value="F:cysteine-type deubiquitinase activity"/>
    <property type="evidence" value="ECO:0007669"/>
    <property type="project" value="TreeGrafter"/>
</dbReference>
<feature type="compositionally biased region" description="Acidic residues" evidence="4">
    <location>
        <begin position="573"/>
        <end position="582"/>
    </location>
</feature>
<feature type="compositionally biased region" description="Basic and acidic residues" evidence="4">
    <location>
        <begin position="304"/>
        <end position="323"/>
    </location>
</feature>
<dbReference type="InterPro" id="IPR023235">
    <property type="entry name" value="FAM105"/>
</dbReference>
<organism evidence="6 7">
    <name type="scientific">Clarias magur</name>
    <name type="common">Asian catfish</name>
    <name type="synonym">Macropteronotus magur</name>
    <dbReference type="NCBI Taxonomy" id="1594786"/>
    <lineage>
        <taxon>Eukaryota</taxon>
        <taxon>Metazoa</taxon>
        <taxon>Chordata</taxon>
        <taxon>Craniata</taxon>
        <taxon>Vertebrata</taxon>
        <taxon>Euteleostomi</taxon>
        <taxon>Actinopterygii</taxon>
        <taxon>Neopterygii</taxon>
        <taxon>Teleostei</taxon>
        <taxon>Ostariophysi</taxon>
        <taxon>Siluriformes</taxon>
        <taxon>Clariidae</taxon>
        <taxon>Clarias</taxon>
    </lineage>
</organism>
<reference evidence="6" key="1">
    <citation type="submission" date="2020-07" db="EMBL/GenBank/DDBJ databases">
        <title>Clarias magur genome sequencing, assembly and annotation.</title>
        <authorList>
            <person name="Kushwaha B."/>
            <person name="Kumar R."/>
            <person name="Das P."/>
            <person name="Joshi C.G."/>
            <person name="Kumar D."/>
            <person name="Nagpure N.S."/>
            <person name="Pandey M."/>
            <person name="Agarwal S."/>
            <person name="Srivastava S."/>
            <person name="Singh M."/>
            <person name="Sahoo L."/>
            <person name="Jayasankar P."/>
            <person name="Meher P.K."/>
            <person name="Koringa P.G."/>
            <person name="Iquebal M.A."/>
            <person name="Das S.P."/>
            <person name="Bit A."/>
            <person name="Patnaik S."/>
            <person name="Patel N."/>
            <person name="Shah T.M."/>
            <person name="Hinsu A."/>
            <person name="Jena J.K."/>
        </authorList>
    </citation>
    <scope>NUCLEOTIDE SEQUENCE</scope>
    <source>
        <strain evidence="6">CIFAMagur01</strain>
        <tissue evidence="6">Testis</tissue>
    </source>
</reference>
<evidence type="ECO:0000313" key="7">
    <source>
        <dbReference type="Proteomes" id="UP000727407"/>
    </source>
</evidence>
<evidence type="ECO:0000256" key="1">
    <source>
        <dbReference type="ARBA" id="ARBA00004496"/>
    </source>
</evidence>
<keyword evidence="7" id="KW-1185">Reference proteome</keyword>
<dbReference type="AlphaFoldDB" id="A0A8J4TP84"/>
<dbReference type="Proteomes" id="UP000727407">
    <property type="component" value="Unassembled WGS sequence"/>
</dbReference>
<dbReference type="EMBL" id="QNUK01000104">
    <property type="protein sequence ID" value="KAF5901796.1"/>
    <property type="molecule type" value="Genomic_DNA"/>
</dbReference>
<evidence type="ECO:0000256" key="2">
    <source>
        <dbReference type="ARBA" id="ARBA00010267"/>
    </source>
</evidence>
<comment type="subcellular location">
    <subcellularLocation>
        <location evidence="1">Cytoplasm</location>
    </subcellularLocation>
</comment>
<gene>
    <name evidence="6" type="ORF">DAT39_008472</name>
</gene>
<keyword evidence="3" id="KW-0963">Cytoplasm</keyword>
<sequence length="911" mass="100706">DGFRDGIDAGKEASLQQGFNLGYREGAVKMKAIGQFKGILSALRCWSQSHPSVSSESITQLLQKVEKYEEGLFEAMRKAQELPPPSISELVGDMDDLGMDQSDHGSCRNDKDDECCQKGQSDCCGPVKDINESSAGIHTETLFMNGESLEQLLHSNNEDGQENAVISTQPVAAPKLAEGSAQSSYGSVIQMLHTDVSLAAHSSQSASPVSKASHEPEDATTPATETKEDDDTAKEIQISATEDTDTLPVSTPTELATAIVKEETQVELSDALEQEDKSGVHELTVPDATAKSADELHVVQMDAQKEVPEEDTEMRSAEVDKNSAEVSAEMNNKREAGEVDTEVDELKAPVEVLPPTDILQTEEPVLSDLTVDGLKSKRLLTSVDVADNSAHLLPDNSNSEHLASLSQPSSDVEKTPLAIEKVVVGKGLEIHEEDVGVKEDFLPPKTQETPESVNIIEESTVNYIENGQADDLTDGDLKDEKPVEVNVEEPLSTEVLQKPCEEPSHTENQELLHEPPTNSISVAEELEKREPTDTTETQETIAECVQKEGEVQQAFQNGLLTPAPVEKPHSTEEPDEHVDENEPESKDPGPSETFSLEHVLAREGEPAPQACENDEMTAGDEKENAGRTPGQKGEEIVLSSSPDIKVALIPVSDIENITEKDEQEQNEDLYRGDEEMDQEQDKEVKLVPLLEFTIPGVEDKCSLDDPVDIMEYREREWKGNTAKSNLIRKGYAEMYCSFTGLRRVRGDNYCSLRATLYQVLASTTRTPAWLLEEDFTSLPEKIEAQEQLIGMWVFPPQCVKAREDEDPVDKLKHYLELLQKRWQAAAESESLEDKQAVCSQVFQGGEEEYALLEVLKFLMLVKAVEFHNQMLAEEEVPVFCWLLFARDTSENPKMFFNNHLRQVGFTGGLEQ</sequence>
<dbReference type="PANTHER" id="PTHR33662">
    <property type="entry name" value="OTU DEUBIQUITINASE WITH LINEAR LINKAGE-SPECIFICITY A-RELATED"/>
    <property type="match status" value="1"/>
</dbReference>
<feature type="non-terminal residue" evidence="6">
    <location>
        <position position="911"/>
    </location>
</feature>
<dbReference type="InterPro" id="IPR019191">
    <property type="entry name" value="Essential_protein_Yae1_N"/>
</dbReference>
<dbReference type="Pfam" id="PF09811">
    <property type="entry name" value="Yae1_N"/>
    <property type="match status" value="1"/>
</dbReference>
<comment type="caution">
    <text evidence="6">The sequence shown here is derived from an EMBL/GenBank/DDBJ whole genome shotgun (WGS) entry which is preliminary data.</text>
</comment>
<accession>A0A8J4TP84</accession>
<feature type="compositionally biased region" description="Basic and acidic residues" evidence="4">
    <location>
        <begin position="499"/>
        <end position="513"/>
    </location>
</feature>
<dbReference type="PRINTS" id="PR02055">
    <property type="entry name" value="PROTEINF105"/>
</dbReference>
<proteinExistence type="inferred from homology"/>
<dbReference type="GO" id="GO:1990108">
    <property type="term" value="P:protein linear deubiquitination"/>
    <property type="evidence" value="ECO:0007669"/>
    <property type="project" value="TreeGrafter"/>
</dbReference>
<evidence type="ECO:0000313" key="6">
    <source>
        <dbReference type="EMBL" id="KAF5901796.1"/>
    </source>
</evidence>
<dbReference type="OrthoDB" id="5962728at2759"/>
<comment type="similarity">
    <text evidence="2">Belongs to the peptidase C65 family. Otulin subfamily.</text>
</comment>
<dbReference type="GO" id="GO:0005737">
    <property type="term" value="C:cytoplasm"/>
    <property type="evidence" value="ECO:0007669"/>
    <property type="project" value="UniProtKB-SubCell"/>
</dbReference>
<evidence type="ECO:0000259" key="5">
    <source>
        <dbReference type="Pfam" id="PF09811"/>
    </source>
</evidence>
<evidence type="ECO:0000256" key="3">
    <source>
        <dbReference type="ARBA" id="ARBA00022490"/>
    </source>
</evidence>
<feature type="region of interest" description="Disordered" evidence="4">
    <location>
        <begin position="304"/>
        <end position="345"/>
    </location>
</feature>